<evidence type="ECO:0000256" key="1">
    <source>
        <dbReference type="SAM" id="SignalP"/>
    </source>
</evidence>
<evidence type="ECO:0000313" key="3">
    <source>
        <dbReference type="Proteomes" id="UP000799537"/>
    </source>
</evidence>
<dbReference type="RefSeq" id="XP_033660662.1">
    <property type="nucleotide sequence ID" value="XM_033818906.1"/>
</dbReference>
<proteinExistence type="predicted"/>
<gene>
    <name evidence="2" type="ORF">M409DRAFT_70820</name>
</gene>
<feature type="chain" id="PRO_5025520188" description="GPI anchored protein" evidence="1">
    <location>
        <begin position="26"/>
        <end position="503"/>
    </location>
</feature>
<name>A0A6A6BYT4_ZASCE</name>
<dbReference type="AlphaFoldDB" id="A0A6A6BYT4"/>
<dbReference type="Proteomes" id="UP000799537">
    <property type="component" value="Unassembled WGS sequence"/>
</dbReference>
<feature type="signal peptide" evidence="1">
    <location>
        <begin position="1"/>
        <end position="25"/>
    </location>
</feature>
<dbReference type="PANTHER" id="PTHR39599">
    <property type="entry name" value="GPI-ANCHORED PROTEIN (EUROFUNG)-RELATED-RELATED"/>
    <property type="match status" value="1"/>
</dbReference>
<dbReference type="PANTHER" id="PTHR39599:SF1">
    <property type="entry name" value="GPI-ANCHORED PROTEIN (EUROFUNG)"/>
    <property type="match status" value="1"/>
</dbReference>
<keyword evidence="1" id="KW-0732">Signal</keyword>
<reference evidence="2" key="1">
    <citation type="journal article" date="2020" name="Stud. Mycol.">
        <title>101 Dothideomycetes genomes: a test case for predicting lifestyles and emergence of pathogens.</title>
        <authorList>
            <person name="Haridas S."/>
            <person name="Albert R."/>
            <person name="Binder M."/>
            <person name="Bloem J."/>
            <person name="Labutti K."/>
            <person name="Salamov A."/>
            <person name="Andreopoulos B."/>
            <person name="Baker S."/>
            <person name="Barry K."/>
            <person name="Bills G."/>
            <person name="Bluhm B."/>
            <person name="Cannon C."/>
            <person name="Castanera R."/>
            <person name="Culley D."/>
            <person name="Daum C."/>
            <person name="Ezra D."/>
            <person name="Gonzalez J."/>
            <person name="Henrissat B."/>
            <person name="Kuo A."/>
            <person name="Liang C."/>
            <person name="Lipzen A."/>
            <person name="Lutzoni F."/>
            <person name="Magnuson J."/>
            <person name="Mondo S."/>
            <person name="Nolan M."/>
            <person name="Ohm R."/>
            <person name="Pangilinan J."/>
            <person name="Park H.-J."/>
            <person name="Ramirez L."/>
            <person name="Alfaro M."/>
            <person name="Sun H."/>
            <person name="Tritt A."/>
            <person name="Yoshinaga Y."/>
            <person name="Zwiers L.-H."/>
            <person name="Turgeon B."/>
            <person name="Goodwin S."/>
            <person name="Spatafora J."/>
            <person name="Crous P."/>
            <person name="Grigoriev I."/>
        </authorList>
    </citation>
    <scope>NUCLEOTIDE SEQUENCE</scope>
    <source>
        <strain evidence="2">ATCC 36951</strain>
    </source>
</reference>
<dbReference type="EMBL" id="ML993633">
    <property type="protein sequence ID" value="KAF2159773.1"/>
    <property type="molecule type" value="Genomic_DNA"/>
</dbReference>
<accession>A0A6A6BYT4</accession>
<dbReference type="GeneID" id="54572178"/>
<evidence type="ECO:0000313" key="2">
    <source>
        <dbReference type="EMBL" id="KAF2159773.1"/>
    </source>
</evidence>
<dbReference type="OrthoDB" id="2426396at2759"/>
<protein>
    <recommendedName>
        <fullName evidence="4">GPI anchored protein</fullName>
    </recommendedName>
</protein>
<sequence length="503" mass="51913">MKELSRLFALPASLVALTLSQCAEGQELQWPHNLPRTAKYYPEHEAHVKRGLEAQERLQWDKPAAVKKMGQDPGEKFYLDYWQFAPESETSDGMRRPIVYDDLAEYTYSSSTCLLLSPLAPHTNHERIGFSLFGRGLFTRDFECPANTVSCSNINSDLCCNNGETCVNTSNGVGCCPSGATCGNNVAGCDTAGGYTSCPDSDTGGCCVPGARCLDTGCVFYGTQTVTTTLPTATATTGTVNPTTMSSETSDRGTTVIVTSGYTTTVTISGDDNTVTTTVVSPTTIVIAPVPSSGSSSTSSTCTSGFFSCASEDGGGCCRNGQSCQSDGCKDVTTTTTATASAPFRPTSGATTSDTSISAADTTITTSTTPTNTAGCPTGFYMCSAVYLGGCCRVDRNCDTTSCPTSDSTEVITSGLTIAVTATTDSCANGWSSCAASDGGGCCPTGFACGSVCVTSSGDQTQTLAKESPSSTTTSRAAVIGTGRWLWTFVGLGLTAGVGMICL</sequence>
<keyword evidence="3" id="KW-1185">Reference proteome</keyword>
<evidence type="ECO:0008006" key="4">
    <source>
        <dbReference type="Google" id="ProtNLM"/>
    </source>
</evidence>
<organism evidence="2 3">
    <name type="scientific">Zasmidium cellare ATCC 36951</name>
    <dbReference type="NCBI Taxonomy" id="1080233"/>
    <lineage>
        <taxon>Eukaryota</taxon>
        <taxon>Fungi</taxon>
        <taxon>Dikarya</taxon>
        <taxon>Ascomycota</taxon>
        <taxon>Pezizomycotina</taxon>
        <taxon>Dothideomycetes</taxon>
        <taxon>Dothideomycetidae</taxon>
        <taxon>Mycosphaerellales</taxon>
        <taxon>Mycosphaerellaceae</taxon>
        <taxon>Zasmidium</taxon>
    </lineage>
</organism>